<dbReference type="EMBL" id="FOMZ01000016">
    <property type="protein sequence ID" value="SFE54471.1"/>
    <property type="molecule type" value="Genomic_DNA"/>
</dbReference>
<organism evidence="2 3">
    <name type="scientific">Actinopolyspora alba</name>
    <dbReference type="NCBI Taxonomy" id="673379"/>
    <lineage>
        <taxon>Bacteria</taxon>
        <taxon>Bacillati</taxon>
        <taxon>Actinomycetota</taxon>
        <taxon>Actinomycetes</taxon>
        <taxon>Actinopolysporales</taxon>
        <taxon>Actinopolysporaceae</taxon>
        <taxon>Actinopolyspora</taxon>
        <taxon>Actinopolyspora alba group</taxon>
    </lineage>
</organism>
<keyword evidence="1" id="KW-1133">Transmembrane helix</keyword>
<feature type="transmembrane region" description="Helical" evidence="1">
    <location>
        <begin position="82"/>
        <end position="102"/>
    </location>
</feature>
<keyword evidence="1" id="KW-0472">Membrane</keyword>
<keyword evidence="3" id="KW-1185">Reference proteome</keyword>
<keyword evidence="1" id="KW-0812">Transmembrane</keyword>
<reference evidence="3" key="1">
    <citation type="submission" date="2016-10" db="EMBL/GenBank/DDBJ databases">
        <authorList>
            <person name="Varghese N."/>
            <person name="Submissions S."/>
        </authorList>
    </citation>
    <scope>NUCLEOTIDE SEQUENCE [LARGE SCALE GENOMIC DNA]</scope>
    <source>
        <strain evidence="3">DSM 45004</strain>
    </source>
</reference>
<dbReference type="AlphaFoldDB" id="A0A1I2BE79"/>
<proteinExistence type="predicted"/>
<evidence type="ECO:0000313" key="2">
    <source>
        <dbReference type="EMBL" id="SFE54471.1"/>
    </source>
</evidence>
<name>A0A1I2BE79_9ACTN</name>
<sequence>MTETPTDVALGYVKEQLDGLRTSMQDELAAIRSDLSAITSEMRSHMAEHGPRVAVLEHRVAQAEQNLANLQAARTRDRGLRWALLVAIIGAVLGWVPTLVTLTGG</sequence>
<evidence type="ECO:0000256" key="1">
    <source>
        <dbReference type="SAM" id="Phobius"/>
    </source>
</evidence>
<dbReference type="RefSeq" id="WP_092929207.1">
    <property type="nucleotide sequence ID" value="NZ_FOMZ01000016.1"/>
</dbReference>
<evidence type="ECO:0000313" key="3">
    <source>
        <dbReference type="Proteomes" id="UP000198716"/>
    </source>
</evidence>
<accession>A0A1I2BE79</accession>
<gene>
    <name evidence="2" type="ORF">SAMN04487819_11659</name>
</gene>
<dbReference type="Proteomes" id="UP000198716">
    <property type="component" value="Unassembled WGS sequence"/>
</dbReference>
<protein>
    <submittedName>
        <fullName evidence="2">Uncharacterized protein</fullName>
    </submittedName>
</protein>